<keyword evidence="1" id="KW-1133">Transmembrane helix</keyword>
<feature type="transmembrane region" description="Helical" evidence="1">
    <location>
        <begin position="67"/>
        <end position="86"/>
    </location>
</feature>
<name>A0A136J5I3_9PEZI</name>
<dbReference type="AlphaFoldDB" id="A0A136J5I3"/>
<reference evidence="3" key="1">
    <citation type="submission" date="2016-02" db="EMBL/GenBank/DDBJ databases">
        <title>Draft genome sequence of Microdochium bolleyi, a fungal endophyte of beachgrass.</title>
        <authorList>
            <consortium name="DOE Joint Genome Institute"/>
            <person name="David A.S."/>
            <person name="May G."/>
            <person name="Haridas S."/>
            <person name="Lim J."/>
            <person name="Wang M."/>
            <person name="Labutti K."/>
            <person name="Lipzen A."/>
            <person name="Barry K."/>
            <person name="Grigoriev I.V."/>
        </authorList>
    </citation>
    <scope>NUCLEOTIDE SEQUENCE [LARGE SCALE GENOMIC DNA]</scope>
    <source>
        <strain evidence="3">J235TASD1</strain>
    </source>
</reference>
<dbReference type="Proteomes" id="UP000070501">
    <property type="component" value="Unassembled WGS sequence"/>
</dbReference>
<protein>
    <submittedName>
        <fullName evidence="2">Uncharacterized protein</fullName>
    </submittedName>
</protein>
<proteinExistence type="predicted"/>
<organism evidence="2 3">
    <name type="scientific">Microdochium bolleyi</name>
    <dbReference type="NCBI Taxonomy" id="196109"/>
    <lineage>
        <taxon>Eukaryota</taxon>
        <taxon>Fungi</taxon>
        <taxon>Dikarya</taxon>
        <taxon>Ascomycota</taxon>
        <taxon>Pezizomycotina</taxon>
        <taxon>Sordariomycetes</taxon>
        <taxon>Xylariomycetidae</taxon>
        <taxon>Xylariales</taxon>
        <taxon>Microdochiaceae</taxon>
        <taxon>Microdochium</taxon>
    </lineage>
</organism>
<evidence type="ECO:0000256" key="1">
    <source>
        <dbReference type="SAM" id="Phobius"/>
    </source>
</evidence>
<keyword evidence="3" id="KW-1185">Reference proteome</keyword>
<gene>
    <name evidence="2" type="ORF">Micbo1qcDRAFT_162405</name>
</gene>
<keyword evidence="1" id="KW-0812">Transmembrane</keyword>
<keyword evidence="1" id="KW-0472">Membrane</keyword>
<sequence>MSDSRTRSSSRAISSTPPLVLLAAAASEGDMRVQLWCSCCRLLLLLGGPQLRLLEVFVLFPSLREPSWAVALKSALVVVVVMVLLVL</sequence>
<dbReference type="InParanoid" id="A0A136J5I3"/>
<accession>A0A136J5I3</accession>
<evidence type="ECO:0000313" key="2">
    <source>
        <dbReference type="EMBL" id="KXJ92236.1"/>
    </source>
</evidence>
<dbReference type="EMBL" id="KQ964249">
    <property type="protein sequence ID" value="KXJ92236.1"/>
    <property type="molecule type" value="Genomic_DNA"/>
</dbReference>
<feature type="non-terminal residue" evidence="2">
    <location>
        <position position="87"/>
    </location>
</feature>
<evidence type="ECO:0000313" key="3">
    <source>
        <dbReference type="Proteomes" id="UP000070501"/>
    </source>
</evidence>